<dbReference type="GO" id="GO:0016787">
    <property type="term" value="F:hydrolase activity"/>
    <property type="evidence" value="ECO:0007669"/>
    <property type="project" value="UniProtKB-KW"/>
</dbReference>
<dbReference type="PANTHER" id="PTHR35797:SF1">
    <property type="entry name" value="PROTEASE"/>
    <property type="match status" value="1"/>
</dbReference>
<keyword evidence="2" id="KW-0812">Transmembrane</keyword>
<feature type="transmembrane region" description="Helical" evidence="2">
    <location>
        <begin position="146"/>
        <end position="168"/>
    </location>
</feature>
<feature type="transmembrane region" description="Helical" evidence="2">
    <location>
        <begin position="197"/>
        <end position="216"/>
    </location>
</feature>
<dbReference type="Pfam" id="PF02517">
    <property type="entry name" value="Rce1-like"/>
    <property type="match status" value="1"/>
</dbReference>
<protein>
    <submittedName>
        <fullName evidence="4">CPBP family intramembrane glutamic endopeptidase</fullName>
        <ecNumber evidence="4">3.4.-.-</ecNumber>
    </submittedName>
</protein>
<proteinExistence type="predicted"/>
<feature type="domain" description="CAAX prenyl protease 2/Lysostaphin resistance protein A-like" evidence="3">
    <location>
        <begin position="84"/>
        <end position="188"/>
    </location>
</feature>
<gene>
    <name evidence="4" type="ORF">ACFPZF_00930</name>
</gene>
<dbReference type="EC" id="3.4.-.-" evidence="4"/>
<dbReference type="InterPro" id="IPR042150">
    <property type="entry name" value="MmRce1-like"/>
</dbReference>
<name>A0ABW0V567_9ACTN</name>
<keyword evidence="2" id="KW-1133">Transmembrane helix</keyword>
<dbReference type="PANTHER" id="PTHR35797">
    <property type="entry name" value="PROTEASE-RELATED"/>
    <property type="match status" value="1"/>
</dbReference>
<dbReference type="EMBL" id="JBHSOC010000001">
    <property type="protein sequence ID" value="MFC5639924.1"/>
    <property type="molecule type" value="Genomic_DNA"/>
</dbReference>
<dbReference type="InterPro" id="IPR003675">
    <property type="entry name" value="Rce1/LyrA-like_dom"/>
</dbReference>
<dbReference type="Proteomes" id="UP001596066">
    <property type="component" value="Unassembled WGS sequence"/>
</dbReference>
<keyword evidence="4" id="KW-0378">Hydrolase</keyword>
<feature type="region of interest" description="Disordered" evidence="1">
    <location>
        <begin position="227"/>
        <end position="249"/>
    </location>
</feature>
<keyword evidence="2" id="KW-0472">Membrane</keyword>
<dbReference type="RefSeq" id="WP_380230339.1">
    <property type="nucleotide sequence ID" value="NZ_JBHSOC010000001.1"/>
</dbReference>
<evidence type="ECO:0000256" key="1">
    <source>
        <dbReference type="SAM" id="MobiDB-lite"/>
    </source>
</evidence>
<comment type="caution">
    <text evidence="4">The sequence shown here is derived from an EMBL/GenBank/DDBJ whole genome shotgun (WGS) entry which is preliminary data.</text>
</comment>
<evidence type="ECO:0000313" key="5">
    <source>
        <dbReference type="Proteomes" id="UP001596066"/>
    </source>
</evidence>
<accession>A0ABW0V567</accession>
<evidence type="ECO:0000313" key="4">
    <source>
        <dbReference type="EMBL" id="MFC5639924.1"/>
    </source>
</evidence>
<sequence>MLRSPHGRRLGQLPDRGHLLALRRIHQIHRTVLPPGLRPVVGVADPGRGVRHTGAPGQGLAHAPPCPDRAAARRLFSGVPSRWGLWGVAAALLVVDGLGEETGWRGFALPALQRRHSPLVATLLLTVAWAGWHAPMFAVVDTYHSIAGPLLVGWFIGLFCGAVVLTWLYNRSGSILLVAIWHTAYNIVSGTEAAKGVLAATSTTLVILLAATLVRLEIRAGRSNRPSILGPATSEDLSNQQTGITGGAT</sequence>
<feature type="transmembrane region" description="Helical" evidence="2">
    <location>
        <begin position="119"/>
        <end position="140"/>
    </location>
</feature>
<reference evidence="5" key="1">
    <citation type="journal article" date="2019" name="Int. J. Syst. Evol. Microbiol.">
        <title>The Global Catalogue of Microorganisms (GCM) 10K type strain sequencing project: providing services to taxonomists for standard genome sequencing and annotation.</title>
        <authorList>
            <consortium name="The Broad Institute Genomics Platform"/>
            <consortium name="The Broad Institute Genome Sequencing Center for Infectious Disease"/>
            <person name="Wu L."/>
            <person name="Ma J."/>
        </authorList>
    </citation>
    <scope>NUCLEOTIDE SEQUENCE [LARGE SCALE GENOMIC DNA]</scope>
    <source>
        <strain evidence="5">CGMCC 4.1622</strain>
    </source>
</reference>
<evidence type="ECO:0000259" key="3">
    <source>
        <dbReference type="Pfam" id="PF02517"/>
    </source>
</evidence>
<organism evidence="4 5">
    <name type="scientific">Kitasatospora cinereorecta</name>
    <dbReference type="NCBI Taxonomy" id="285560"/>
    <lineage>
        <taxon>Bacteria</taxon>
        <taxon>Bacillati</taxon>
        <taxon>Actinomycetota</taxon>
        <taxon>Actinomycetes</taxon>
        <taxon>Kitasatosporales</taxon>
        <taxon>Streptomycetaceae</taxon>
        <taxon>Kitasatospora</taxon>
    </lineage>
</organism>
<evidence type="ECO:0000256" key="2">
    <source>
        <dbReference type="SAM" id="Phobius"/>
    </source>
</evidence>
<keyword evidence="5" id="KW-1185">Reference proteome</keyword>